<evidence type="ECO:0000313" key="1">
    <source>
        <dbReference type="EMBL" id="KDQ08614.1"/>
    </source>
</evidence>
<dbReference type="Proteomes" id="UP000027195">
    <property type="component" value="Unassembled WGS sequence"/>
</dbReference>
<reference evidence="2" key="1">
    <citation type="journal article" date="2014" name="Proc. Natl. Acad. Sci. U.S.A.">
        <title>Extensive sampling of basidiomycete genomes demonstrates inadequacy of the white-rot/brown-rot paradigm for wood decay fungi.</title>
        <authorList>
            <person name="Riley R."/>
            <person name="Salamov A.A."/>
            <person name="Brown D.W."/>
            <person name="Nagy L.G."/>
            <person name="Floudas D."/>
            <person name="Held B.W."/>
            <person name="Levasseur A."/>
            <person name="Lombard V."/>
            <person name="Morin E."/>
            <person name="Otillar R."/>
            <person name="Lindquist E.A."/>
            <person name="Sun H."/>
            <person name="LaButti K.M."/>
            <person name="Schmutz J."/>
            <person name="Jabbour D."/>
            <person name="Luo H."/>
            <person name="Baker S.E."/>
            <person name="Pisabarro A.G."/>
            <person name="Walton J.D."/>
            <person name="Blanchette R.A."/>
            <person name="Henrissat B."/>
            <person name="Martin F."/>
            <person name="Cullen D."/>
            <person name="Hibbett D.S."/>
            <person name="Grigoriev I.V."/>
        </authorList>
    </citation>
    <scope>NUCLEOTIDE SEQUENCE [LARGE SCALE GENOMIC DNA]</scope>
    <source>
        <strain evidence="2">FD-172 SS1</strain>
    </source>
</reference>
<evidence type="ECO:0000313" key="2">
    <source>
        <dbReference type="Proteomes" id="UP000027195"/>
    </source>
</evidence>
<dbReference type="HOGENOM" id="CLU_2589431_0_0_1"/>
<keyword evidence="2" id="KW-1185">Reference proteome</keyword>
<name>A0A067LZB4_BOTB1</name>
<gene>
    <name evidence="1" type="ORF">BOTBODRAFT_562393</name>
</gene>
<dbReference type="AlphaFoldDB" id="A0A067LZB4"/>
<sequence>MHLLPPERRSRTLCSGMEFPRLQEIITWSHSGMPRRCQVPSLFCAFFKLRCSCLITCRDLALRCYPLPLLCHARKVSLLI</sequence>
<dbReference type="EMBL" id="KL198088">
    <property type="protein sequence ID" value="KDQ08614.1"/>
    <property type="molecule type" value="Genomic_DNA"/>
</dbReference>
<protein>
    <submittedName>
        <fullName evidence="1">Uncharacterized protein</fullName>
    </submittedName>
</protein>
<dbReference type="InParanoid" id="A0A067LZB4"/>
<organism evidence="1 2">
    <name type="scientific">Botryobasidium botryosum (strain FD-172 SS1)</name>
    <dbReference type="NCBI Taxonomy" id="930990"/>
    <lineage>
        <taxon>Eukaryota</taxon>
        <taxon>Fungi</taxon>
        <taxon>Dikarya</taxon>
        <taxon>Basidiomycota</taxon>
        <taxon>Agaricomycotina</taxon>
        <taxon>Agaricomycetes</taxon>
        <taxon>Cantharellales</taxon>
        <taxon>Botryobasidiaceae</taxon>
        <taxon>Botryobasidium</taxon>
    </lineage>
</organism>
<proteinExistence type="predicted"/>
<accession>A0A067LZB4</accession>